<dbReference type="Proteomes" id="UP000216605">
    <property type="component" value="Unassembled WGS sequence"/>
</dbReference>
<gene>
    <name evidence="1" type="ORF">CHU92_10700</name>
</gene>
<organism evidence="1 2">
    <name type="scientific">Flavobacterium cyanobacteriorum</name>
    <dbReference type="NCBI Taxonomy" id="2022802"/>
    <lineage>
        <taxon>Bacteria</taxon>
        <taxon>Pseudomonadati</taxon>
        <taxon>Bacteroidota</taxon>
        <taxon>Flavobacteriia</taxon>
        <taxon>Flavobacteriales</taxon>
        <taxon>Flavobacteriaceae</taxon>
        <taxon>Flavobacterium</taxon>
    </lineage>
</organism>
<protein>
    <submittedName>
        <fullName evidence="1">Uncharacterized protein</fullName>
    </submittedName>
</protein>
<name>A0A255Z420_9FLAO</name>
<dbReference type="RefSeq" id="WP_094415421.1">
    <property type="nucleotide sequence ID" value="NZ_NOXV01000281.1"/>
</dbReference>
<sequence>MDIDNLNEEEFSQEGQELFKGLNPIKFEDIQKGFIGKEHPLDKIKIRYSKEDDFKTQWEWLIYNFAR</sequence>
<accession>A0A255Z420</accession>
<dbReference type="AlphaFoldDB" id="A0A255Z420"/>
<evidence type="ECO:0000313" key="2">
    <source>
        <dbReference type="Proteomes" id="UP000216605"/>
    </source>
</evidence>
<comment type="caution">
    <text evidence="1">The sequence shown here is derived from an EMBL/GenBank/DDBJ whole genome shotgun (WGS) entry which is preliminary data.</text>
</comment>
<reference evidence="1 2" key="1">
    <citation type="submission" date="2017-07" db="EMBL/GenBank/DDBJ databases">
        <title>Flavobacterium cyanobacteriorum sp. nov., isolated from cyanobacterial aggregates in a eutrophic lake.</title>
        <authorList>
            <person name="Cai H."/>
        </authorList>
    </citation>
    <scope>NUCLEOTIDE SEQUENCE [LARGE SCALE GENOMIC DNA]</scope>
    <source>
        <strain evidence="1 2">TH021</strain>
    </source>
</reference>
<keyword evidence="2" id="KW-1185">Reference proteome</keyword>
<dbReference type="EMBL" id="NOXV01000281">
    <property type="protein sequence ID" value="OYQ35674.1"/>
    <property type="molecule type" value="Genomic_DNA"/>
</dbReference>
<proteinExistence type="predicted"/>
<evidence type="ECO:0000313" key="1">
    <source>
        <dbReference type="EMBL" id="OYQ35674.1"/>
    </source>
</evidence>